<name>A0A6A6EV47_9PEZI</name>
<proteinExistence type="predicted"/>
<dbReference type="EMBL" id="ML994610">
    <property type="protein sequence ID" value="KAF2195075.1"/>
    <property type="molecule type" value="Genomic_DNA"/>
</dbReference>
<dbReference type="OrthoDB" id="3794897at2759"/>
<dbReference type="Proteomes" id="UP000800200">
    <property type="component" value="Unassembled WGS sequence"/>
</dbReference>
<organism evidence="2 3">
    <name type="scientific">Zopfia rhizophila CBS 207.26</name>
    <dbReference type="NCBI Taxonomy" id="1314779"/>
    <lineage>
        <taxon>Eukaryota</taxon>
        <taxon>Fungi</taxon>
        <taxon>Dikarya</taxon>
        <taxon>Ascomycota</taxon>
        <taxon>Pezizomycotina</taxon>
        <taxon>Dothideomycetes</taxon>
        <taxon>Dothideomycetes incertae sedis</taxon>
        <taxon>Zopfiaceae</taxon>
        <taxon>Zopfia</taxon>
    </lineage>
</organism>
<dbReference type="AlphaFoldDB" id="A0A6A6EV47"/>
<keyword evidence="1" id="KW-0812">Transmembrane</keyword>
<keyword evidence="3" id="KW-1185">Reference proteome</keyword>
<keyword evidence="1" id="KW-1133">Transmembrane helix</keyword>
<gene>
    <name evidence="2" type="ORF">K469DRAFT_2933</name>
</gene>
<protein>
    <submittedName>
        <fullName evidence="2">Uncharacterized protein</fullName>
    </submittedName>
</protein>
<accession>A0A6A6EV47</accession>
<keyword evidence="1" id="KW-0472">Membrane</keyword>
<feature type="transmembrane region" description="Helical" evidence="1">
    <location>
        <begin position="20"/>
        <end position="43"/>
    </location>
</feature>
<reference evidence="2" key="1">
    <citation type="journal article" date="2020" name="Stud. Mycol.">
        <title>101 Dothideomycetes genomes: a test case for predicting lifestyles and emergence of pathogens.</title>
        <authorList>
            <person name="Haridas S."/>
            <person name="Albert R."/>
            <person name="Binder M."/>
            <person name="Bloem J."/>
            <person name="Labutti K."/>
            <person name="Salamov A."/>
            <person name="Andreopoulos B."/>
            <person name="Baker S."/>
            <person name="Barry K."/>
            <person name="Bills G."/>
            <person name="Bluhm B."/>
            <person name="Cannon C."/>
            <person name="Castanera R."/>
            <person name="Culley D."/>
            <person name="Daum C."/>
            <person name="Ezra D."/>
            <person name="Gonzalez J."/>
            <person name="Henrissat B."/>
            <person name="Kuo A."/>
            <person name="Liang C."/>
            <person name="Lipzen A."/>
            <person name="Lutzoni F."/>
            <person name="Magnuson J."/>
            <person name="Mondo S."/>
            <person name="Nolan M."/>
            <person name="Ohm R."/>
            <person name="Pangilinan J."/>
            <person name="Park H.-J."/>
            <person name="Ramirez L."/>
            <person name="Alfaro M."/>
            <person name="Sun H."/>
            <person name="Tritt A."/>
            <person name="Yoshinaga Y."/>
            <person name="Zwiers L.-H."/>
            <person name="Turgeon B."/>
            <person name="Goodwin S."/>
            <person name="Spatafora J."/>
            <person name="Crous P."/>
            <person name="Grigoriev I."/>
        </authorList>
    </citation>
    <scope>NUCLEOTIDE SEQUENCE</scope>
    <source>
        <strain evidence="2">CBS 207.26</strain>
    </source>
</reference>
<evidence type="ECO:0000256" key="1">
    <source>
        <dbReference type="SAM" id="Phobius"/>
    </source>
</evidence>
<evidence type="ECO:0000313" key="2">
    <source>
        <dbReference type="EMBL" id="KAF2195075.1"/>
    </source>
</evidence>
<evidence type="ECO:0000313" key="3">
    <source>
        <dbReference type="Proteomes" id="UP000800200"/>
    </source>
</evidence>
<sequence>MNGASTAPRSTANGWSKEALFSLIGVLVMVIISSLGFLWKCILMKGRWRKKPRVCQDVEHGNSNDHTNPIYSFTTWEHQDLKLIRKQQQEAYTASVRIRRC</sequence>